<dbReference type="EMBL" id="CYXY01000027">
    <property type="protein sequence ID" value="CUN17381.1"/>
    <property type="molecule type" value="Genomic_DNA"/>
</dbReference>
<organism evidence="2 3">
    <name type="scientific">Anaerostipes hadrus</name>
    <dbReference type="NCBI Taxonomy" id="649756"/>
    <lineage>
        <taxon>Bacteria</taxon>
        <taxon>Bacillati</taxon>
        <taxon>Bacillota</taxon>
        <taxon>Clostridia</taxon>
        <taxon>Lachnospirales</taxon>
        <taxon>Lachnospiraceae</taxon>
        <taxon>Anaerostipes</taxon>
    </lineage>
</organism>
<gene>
    <name evidence="2" type="ORF">ERS852571_02976</name>
</gene>
<evidence type="ECO:0000256" key="1">
    <source>
        <dbReference type="SAM" id="MobiDB-lite"/>
    </source>
</evidence>
<dbReference type="AlphaFoldDB" id="A0A173UQT9"/>
<sequence>MGYASDAGKNPETEQHKHTYTQPIYAKVHHEEIGHMETVTDPPTYHDEKCEHVICQDCGKDLTQAYIEGIKDGTYKNVKITSDVSYSQNKSSSILKMYNLSFTLSDTGRTRCCI</sequence>
<dbReference type="Proteomes" id="UP000095553">
    <property type="component" value="Unassembled WGS sequence"/>
</dbReference>
<proteinExistence type="predicted"/>
<feature type="region of interest" description="Disordered" evidence="1">
    <location>
        <begin position="1"/>
        <end position="20"/>
    </location>
</feature>
<reference evidence="2 3" key="1">
    <citation type="submission" date="2015-09" db="EMBL/GenBank/DDBJ databases">
        <authorList>
            <consortium name="Pathogen Informatics"/>
        </authorList>
    </citation>
    <scope>NUCLEOTIDE SEQUENCE [LARGE SCALE GENOMIC DNA]</scope>
    <source>
        <strain evidence="2 3">2789STDY5834959</strain>
    </source>
</reference>
<protein>
    <submittedName>
        <fullName evidence="2">Uncharacterized protein</fullName>
    </submittedName>
</protein>
<name>A0A173UQT9_ANAHA</name>
<evidence type="ECO:0000313" key="2">
    <source>
        <dbReference type="EMBL" id="CUN17381.1"/>
    </source>
</evidence>
<accession>A0A173UQT9</accession>
<evidence type="ECO:0000313" key="3">
    <source>
        <dbReference type="Proteomes" id="UP000095553"/>
    </source>
</evidence>